<evidence type="ECO:0000313" key="8">
    <source>
        <dbReference type="EMBL" id="KAL3312436.1"/>
    </source>
</evidence>
<dbReference type="PANTHER" id="PTHR42884:SF23">
    <property type="entry name" value="FURIN-LIKE PROTEASE 2"/>
    <property type="match status" value="1"/>
</dbReference>
<feature type="domain" description="Peptidase S8/S53" evidence="7">
    <location>
        <begin position="11"/>
        <end position="264"/>
    </location>
</feature>
<dbReference type="PANTHER" id="PTHR42884">
    <property type="entry name" value="PROPROTEIN CONVERTASE SUBTILISIN/KEXIN-RELATED"/>
    <property type="match status" value="1"/>
</dbReference>
<dbReference type="GO" id="GO:0006508">
    <property type="term" value="P:proteolysis"/>
    <property type="evidence" value="ECO:0007669"/>
    <property type="project" value="UniProtKB-KW"/>
</dbReference>
<organism evidence="8 9">
    <name type="scientific">Cichlidogyrus casuarinus</name>
    <dbReference type="NCBI Taxonomy" id="1844966"/>
    <lineage>
        <taxon>Eukaryota</taxon>
        <taxon>Metazoa</taxon>
        <taxon>Spiralia</taxon>
        <taxon>Lophotrochozoa</taxon>
        <taxon>Platyhelminthes</taxon>
        <taxon>Monogenea</taxon>
        <taxon>Monopisthocotylea</taxon>
        <taxon>Dactylogyridea</taxon>
        <taxon>Ancyrocephalidae</taxon>
        <taxon>Cichlidogyrus</taxon>
    </lineage>
</organism>
<dbReference type="Pfam" id="PF00082">
    <property type="entry name" value="Peptidase_S8"/>
    <property type="match status" value="1"/>
</dbReference>
<dbReference type="PRINTS" id="PR00723">
    <property type="entry name" value="SUBTILISIN"/>
</dbReference>
<evidence type="ECO:0000256" key="1">
    <source>
        <dbReference type="ARBA" id="ARBA00022670"/>
    </source>
</evidence>
<keyword evidence="3" id="KW-0720">Serine protease</keyword>
<feature type="compositionally biased region" description="Acidic residues" evidence="6">
    <location>
        <begin position="10"/>
        <end position="22"/>
    </location>
</feature>
<comment type="caution">
    <text evidence="8">The sequence shown here is derived from an EMBL/GenBank/DDBJ whole genome shotgun (WGS) entry which is preliminary data.</text>
</comment>
<evidence type="ECO:0000256" key="4">
    <source>
        <dbReference type="ARBA" id="ARBA00023157"/>
    </source>
</evidence>
<name>A0ABD2PYG2_9PLAT</name>
<evidence type="ECO:0000256" key="6">
    <source>
        <dbReference type="SAM" id="MobiDB-lite"/>
    </source>
</evidence>
<dbReference type="InterPro" id="IPR000209">
    <property type="entry name" value="Peptidase_S8/S53_dom"/>
</dbReference>
<sequence length="312" mass="33665">MDAFHSFDVVDNDPDPYPDDEGTNWLPKSHGTRCAGQIAMVANNSLCGVGVAPDVNIAGIRLLSGPLYDYKEAKALSFKQQGIDIYSSSWGPRDNGKTIEGPGPLAKAAIYTGVTKGRGGKGNIYVWASGNGGERQDSCAFDGYVSSPYTVGVGSVSDEMDVTSFSEPCAAIITASVSGWNNGKYSVVTTDLAGKCTTSHGGTSASAPFVSGAIALAIEAERRLTWRDVQHLLVLTSNPDTLKPKSNWTTNAAGHRVHPYFGFGLLDVYALVKGARQWYSWPNYGLGDRMFCRYDFIHVKLVRPAQMNRLYK</sequence>
<dbReference type="PROSITE" id="PS00138">
    <property type="entry name" value="SUBTILASE_SER"/>
    <property type="match status" value="1"/>
</dbReference>
<dbReference type="PROSITE" id="PS00137">
    <property type="entry name" value="SUBTILASE_HIS"/>
    <property type="match status" value="1"/>
</dbReference>
<evidence type="ECO:0000256" key="3">
    <source>
        <dbReference type="ARBA" id="ARBA00022825"/>
    </source>
</evidence>
<evidence type="ECO:0000313" key="9">
    <source>
        <dbReference type="Proteomes" id="UP001626550"/>
    </source>
</evidence>
<keyword evidence="2" id="KW-0378">Hydrolase</keyword>
<dbReference type="InterPro" id="IPR022398">
    <property type="entry name" value="Peptidase_S8_His-AS"/>
</dbReference>
<dbReference type="SUPFAM" id="SSF52743">
    <property type="entry name" value="Subtilisin-like"/>
    <property type="match status" value="1"/>
</dbReference>
<dbReference type="InterPro" id="IPR034182">
    <property type="entry name" value="Kexin/furin"/>
</dbReference>
<dbReference type="PROSITE" id="PS51892">
    <property type="entry name" value="SUBTILASE"/>
    <property type="match status" value="1"/>
</dbReference>
<dbReference type="Gene3D" id="3.40.50.200">
    <property type="entry name" value="Peptidase S8/S53 domain"/>
    <property type="match status" value="1"/>
</dbReference>
<accession>A0ABD2PYG2</accession>
<dbReference type="CDD" id="cd04059">
    <property type="entry name" value="Peptidases_S8_Protein_convertases_Kexins_Furin-like"/>
    <property type="match status" value="1"/>
</dbReference>
<evidence type="ECO:0000256" key="5">
    <source>
        <dbReference type="PROSITE-ProRule" id="PRU01240"/>
    </source>
</evidence>
<keyword evidence="4" id="KW-1015">Disulfide bond</keyword>
<dbReference type="EMBL" id="JBJKFK010001701">
    <property type="protein sequence ID" value="KAL3312436.1"/>
    <property type="molecule type" value="Genomic_DNA"/>
</dbReference>
<dbReference type="AlphaFoldDB" id="A0ABD2PYG2"/>
<feature type="region of interest" description="Disordered" evidence="6">
    <location>
        <begin position="1"/>
        <end position="23"/>
    </location>
</feature>
<gene>
    <name evidence="8" type="primary">PCSK2_1</name>
    <name evidence="8" type="ORF">Ciccas_008971</name>
</gene>
<evidence type="ECO:0000256" key="2">
    <source>
        <dbReference type="ARBA" id="ARBA00022801"/>
    </source>
</evidence>
<comment type="similarity">
    <text evidence="5">Belongs to the peptidase S8 family.</text>
</comment>
<dbReference type="InterPro" id="IPR023828">
    <property type="entry name" value="Peptidase_S8_Ser-AS"/>
</dbReference>
<reference evidence="8 9" key="1">
    <citation type="submission" date="2024-11" db="EMBL/GenBank/DDBJ databases">
        <title>Adaptive evolution of stress response genes in parasites aligns with host niche diversity.</title>
        <authorList>
            <person name="Hahn C."/>
            <person name="Resl P."/>
        </authorList>
    </citation>
    <scope>NUCLEOTIDE SEQUENCE [LARGE SCALE GENOMIC DNA]</scope>
    <source>
        <strain evidence="8">EGGRZ-B1_66</strain>
        <tissue evidence="8">Body</tissue>
    </source>
</reference>
<dbReference type="InterPro" id="IPR015500">
    <property type="entry name" value="Peptidase_S8_subtilisin-rel"/>
</dbReference>
<dbReference type="GO" id="GO:0008236">
    <property type="term" value="F:serine-type peptidase activity"/>
    <property type="evidence" value="ECO:0007669"/>
    <property type="project" value="UniProtKB-KW"/>
</dbReference>
<dbReference type="Proteomes" id="UP001626550">
    <property type="component" value="Unassembled WGS sequence"/>
</dbReference>
<protein>
    <submittedName>
        <fullName evidence="8">Neuroendocrine convertase 2</fullName>
    </submittedName>
</protein>
<comment type="caution">
    <text evidence="5">Lacks conserved residue(s) required for the propagation of feature annotation.</text>
</comment>
<proteinExistence type="inferred from homology"/>
<dbReference type="InterPro" id="IPR036852">
    <property type="entry name" value="Peptidase_S8/S53_dom_sf"/>
</dbReference>
<evidence type="ECO:0000259" key="7">
    <source>
        <dbReference type="Pfam" id="PF00082"/>
    </source>
</evidence>
<keyword evidence="1" id="KW-0645">Protease</keyword>
<keyword evidence="9" id="KW-1185">Reference proteome</keyword>